<evidence type="ECO:0000256" key="13">
    <source>
        <dbReference type="ARBA" id="ARBA00022853"/>
    </source>
</evidence>
<feature type="region of interest" description="Disordered" evidence="23">
    <location>
        <begin position="153"/>
        <end position="213"/>
    </location>
</feature>
<feature type="domain" description="Ubiquitin-like" evidence="24">
    <location>
        <begin position="3"/>
        <end position="65"/>
    </location>
</feature>
<evidence type="ECO:0000256" key="17">
    <source>
        <dbReference type="ARBA" id="ARBA00023186"/>
    </source>
</evidence>
<evidence type="ECO:0000256" key="4">
    <source>
        <dbReference type="ARBA" id="ARBA00004550"/>
    </source>
</evidence>
<evidence type="ECO:0000256" key="12">
    <source>
        <dbReference type="ARBA" id="ARBA00022782"/>
    </source>
</evidence>
<evidence type="ECO:0000256" key="3">
    <source>
        <dbReference type="ARBA" id="ARBA00004514"/>
    </source>
</evidence>
<evidence type="ECO:0000256" key="1">
    <source>
        <dbReference type="ARBA" id="ARBA00002067"/>
    </source>
</evidence>
<dbReference type="InterPro" id="IPR029071">
    <property type="entry name" value="Ubiquitin-like_domsf"/>
</dbReference>
<evidence type="ECO:0000313" key="26">
    <source>
        <dbReference type="Proteomes" id="UP000318571"/>
    </source>
</evidence>
<dbReference type="GO" id="GO:0006325">
    <property type="term" value="P:chromatin organization"/>
    <property type="evidence" value="ECO:0007669"/>
    <property type="project" value="UniProtKB-KW"/>
</dbReference>
<evidence type="ECO:0000256" key="20">
    <source>
        <dbReference type="ARBA" id="ARBA00030033"/>
    </source>
</evidence>
<dbReference type="GO" id="GO:0006915">
    <property type="term" value="P:apoptotic process"/>
    <property type="evidence" value="ECO:0007669"/>
    <property type="project" value="UniProtKB-KW"/>
</dbReference>
<evidence type="ECO:0000256" key="14">
    <source>
        <dbReference type="ARBA" id="ARBA00022859"/>
    </source>
</evidence>
<evidence type="ECO:0000256" key="5">
    <source>
        <dbReference type="ARBA" id="ARBA00021614"/>
    </source>
</evidence>
<feature type="compositionally biased region" description="Low complexity" evidence="23">
    <location>
        <begin position="659"/>
        <end position="673"/>
    </location>
</feature>
<dbReference type="InterPro" id="IPR000626">
    <property type="entry name" value="Ubiquitin-like_dom"/>
</dbReference>
<feature type="region of interest" description="Disordered" evidence="23">
    <location>
        <begin position="469"/>
        <end position="537"/>
    </location>
</feature>
<feature type="region of interest" description="Disordered" evidence="23">
    <location>
        <begin position="623"/>
        <end position="681"/>
    </location>
</feature>
<dbReference type="GO" id="GO:0036503">
    <property type="term" value="P:ERAD pathway"/>
    <property type="evidence" value="ECO:0007669"/>
    <property type="project" value="TreeGrafter"/>
</dbReference>
<keyword evidence="8" id="KW-0964">Secreted</keyword>
<keyword evidence="17" id="KW-0143">Chaperone</keyword>
<feature type="compositionally biased region" description="Basic and acidic residues" evidence="23">
    <location>
        <begin position="1314"/>
        <end position="1328"/>
    </location>
</feature>
<dbReference type="STRING" id="6832.A0A553NEB8"/>
<feature type="region of interest" description="Disordered" evidence="23">
    <location>
        <begin position="1290"/>
        <end position="1328"/>
    </location>
</feature>
<protein>
    <recommendedName>
        <fullName evidence="5">Large proline-rich protein BAG6</fullName>
    </recommendedName>
    <alternativeName>
        <fullName evidence="20">BCL2-associated athanogene 6</fullName>
    </alternativeName>
    <alternativeName>
        <fullName evidence="19">HLA-B-associated transcript 3</fullName>
    </alternativeName>
</protein>
<name>A0A553NEB8_TIGCA</name>
<feature type="compositionally biased region" description="Polar residues" evidence="23">
    <location>
        <begin position="647"/>
        <end position="658"/>
    </location>
</feature>
<dbReference type="GO" id="GO:0005576">
    <property type="term" value="C:extracellular region"/>
    <property type="evidence" value="ECO:0007669"/>
    <property type="project" value="UniProtKB-SubCell"/>
</dbReference>
<keyword evidence="13" id="KW-0156">Chromatin regulator</keyword>
<feature type="compositionally biased region" description="Low complexity" evidence="23">
    <location>
        <begin position="721"/>
        <end position="730"/>
    </location>
</feature>
<evidence type="ECO:0000256" key="23">
    <source>
        <dbReference type="SAM" id="MobiDB-lite"/>
    </source>
</evidence>
<keyword evidence="12" id="KW-0221">Differentiation</keyword>
<dbReference type="GO" id="GO:0030154">
    <property type="term" value="P:cell differentiation"/>
    <property type="evidence" value="ECO:0007669"/>
    <property type="project" value="UniProtKB-KW"/>
</dbReference>
<evidence type="ECO:0000256" key="18">
    <source>
        <dbReference type="ARBA" id="ARBA00023242"/>
    </source>
</evidence>
<keyword evidence="7" id="KW-0963">Cytoplasm</keyword>
<dbReference type="GO" id="GO:0007283">
    <property type="term" value="P:spermatogenesis"/>
    <property type="evidence" value="ECO:0007669"/>
    <property type="project" value="UniProtKB-KW"/>
</dbReference>
<feature type="compositionally biased region" description="Basic and acidic residues" evidence="23">
    <location>
        <begin position="170"/>
        <end position="179"/>
    </location>
</feature>
<keyword evidence="18" id="KW-0539">Nucleus</keyword>
<dbReference type="GO" id="GO:0005634">
    <property type="term" value="C:nucleus"/>
    <property type="evidence" value="ECO:0007669"/>
    <property type="project" value="UniProtKB-SubCell"/>
</dbReference>
<dbReference type="InterPro" id="IPR021925">
    <property type="entry name" value="BAG6"/>
</dbReference>
<feature type="compositionally biased region" description="Acidic residues" evidence="23">
    <location>
        <begin position="1121"/>
        <end position="1130"/>
    </location>
</feature>
<accession>A0A553NEB8</accession>
<dbReference type="Pfam" id="PF00240">
    <property type="entry name" value="ubiquitin"/>
    <property type="match status" value="1"/>
</dbReference>
<dbReference type="PROSITE" id="PS50053">
    <property type="entry name" value="UBIQUITIN_2"/>
    <property type="match status" value="1"/>
</dbReference>
<dbReference type="GO" id="GO:0002376">
    <property type="term" value="P:immune system process"/>
    <property type="evidence" value="ECO:0007669"/>
    <property type="project" value="UniProtKB-KW"/>
</dbReference>
<evidence type="ECO:0000256" key="22">
    <source>
        <dbReference type="ARBA" id="ARBA00046936"/>
    </source>
</evidence>
<feature type="compositionally biased region" description="Low complexity" evidence="23">
    <location>
        <begin position="323"/>
        <end position="358"/>
    </location>
</feature>
<keyword evidence="26" id="KW-1185">Reference proteome</keyword>
<dbReference type="Proteomes" id="UP000318571">
    <property type="component" value="Chromosome 10"/>
</dbReference>
<keyword evidence="11" id="KW-0677">Repeat</keyword>
<dbReference type="PANTHER" id="PTHR15204">
    <property type="entry name" value="LARGE PROLINE-RICH PROTEIN BAG6"/>
    <property type="match status" value="1"/>
</dbReference>
<dbReference type="PANTHER" id="PTHR15204:SF0">
    <property type="entry name" value="LARGE PROLINE-RICH PROTEIN BAG6"/>
    <property type="match status" value="1"/>
</dbReference>
<comment type="function">
    <text evidence="1">Released extracellularly via exosomes, it is a ligand of the natural killer/NK cells receptor NCR3 and stimulates NK cells cytotoxicity. It may thereby trigger NK cells cytotoxicity against neighboring tumor cells and immature myeloid dendritic cells (DC).</text>
</comment>
<dbReference type="InterPro" id="IPR019954">
    <property type="entry name" value="Ubiquitin_CS"/>
</dbReference>
<dbReference type="PROSITE" id="PS00299">
    <property type="entry name" value="UBIQUITIN_1"/>
    <property type="match status" value="1"/>
</dbReference>
<evidence type="ECO:0000256" key="10">
    <source>
        <dbReference type="ARBA" id="ARBA00022703"/>
    </source>
</evidence>
<evidence type="ECO:0000256" key="2">
    <source>
        <dbReference type="ARBA" id="ARBA00004123"/>
    </source>
</evidence>
<comment type="subcellular location">
    <subcellularLocation>
        <location evidence="3">Cytoplasm</location>
        <location evidence="3">Cytosol</location>
    </subcellularLocation>
    <subcellularLocation>
        <location evidence="2">Nucleus</location>
    </subcellularLocation>
    <subcellularLocation>
        <location evidence="4">Secreted</location>
        <location evidence="4">Extracellular exosome</location>
    </subcellularLocation>
</comment>
<organism evidence="25 26">
    <name type="scientific">Tigriopus californicus</name>
    <name type="common">Marine copepod</name>
    <dbReference type="NCBI Taxonomy" id="6832"/>
    <lineage>
        <taxon>Eukaryota</taxon>
        <taxon>Metazoa</taxon>
        <taxon>Ecdysozoa</taxon>
        <taxon>Arthropoda</taxon>
        <taxon>Crustacea</taxon>
        <taxon>Multicrustacea</taxon>
        <taxon>Hexanauplia</taxon>
        <taxon>Copepoda</taxon>
        <taxon>Harpacticoida</taxon>
        <taxon>Harpacticidae</taxon>
        <taxon>Tigriopus</taxon>
    </lineage>
</organism>
<gene>
    <name evidence="25" type="ORF">TCAL_04939</name>
</gene>
<keyword evidence="14" id="KW-0391">Immunity</keyword>
<proteinExistence type="predicted"/>
<keyword evidence="16" id="KW-0007">Acetylation</keyword>
<feature type="region of interest" description="Disordered" evidence="23">
    <location>
        <begin position="298"/>
        <end position="373"/>
    </location>
</feature>
<comment type="subunit">
    <text evidence="22">Component of the BAG6/BAT3 complex, also named BAT3 complex, at least composed of BAG6, UBL4A and GET4/TRC35. Interacts with GET4; the interaction is direct and localizes BAG6 in the cytosol. Interacts with UBL4A; the interaction is direct and required for UBL4A protein stability. Interacts with AIFM1. Interacts with HSPA2. Interacts with CTCFL. Interacts with p300/EP300. Interacts (via ubiquitin-like domain) with RNF126; required for BAG6-dependent ubiquitination of proteins mislocalized to the cytosol. Interacts (via ubiquitin-like domain) with SGTA; SGTA competes with RNF126 by binding the same region of BAG6, thereby promoting deubiquitination of BAG6-target proteins and rescuing them from degradation. Interacts with ricin A chain. Interacts with VCP and AMFR; both form the VCP/p97-AMFR/gp78 complex. Interacts with SYVN1. Interacts with USP13; the interaction is direct and may mediate UBL4A deubiquitination. Interacts with ZFAND2B. Interacts with KPNA2. Interacts with UBQLN4.</text>
</comment>
<evidence type="ECO:0000259" key="24">
    <source>
        <dbReference type="PROSITE" id="PS50053"/>
    </source>
</evidence>
<evidence type="ECO:0000313" key="25">
    <source>
        <dbReference type="EMBL" id="TRY63780.1"/>
    </source>
</evidence>
<evidence type="ECO:0000256" key="9">
    <source>
        <dbReference type="ARBA" id="ARBA00022553"/>
    </source>
</evidence>
<evidence type="ECO:0000256" key="21">
    <source>
        <dbReference type="ARBA" id="ARBA00046003"/>
    </source>
</evidence>
<evidence type="ECO:0000256" key="6">
    <source>
        <dbReference type="ARBA" id="ARBA00022448"/>
    </source>
</evidence>
<evidence type="ECO:0000256" key="15">
    <source>
        <dbReference type="ARBA" id="ARBA00022871"/>
    </source>
</evidence>
<feature type="region of interest" description="Disordered" evidence="23">
    <location>
        <begin position="1102"/>
        <end position="1163"/>
    </location>
</feature>
<dbReference type="GO" id="GO:0031593">
    <property type="term" value="F:polyubiquitin modification-dependent protein binding"/>
    <property type="evidence" value="ECO:0007669"/>
    <property type="project" value="TreeGrafter"/>
</dbReference>
<feature type="region of interest" description="Disordered" evidence="23">
    <location>
        <begin position="704"/>
        <end position="762"/>
    </location>
</feature>
<evidence type="ECO:0000256" key="7">
    <source>
        <dbReference type="ARBA" id="ARBA00022490"/>
    </source>
</evidence>
<dbReference type="Pfam" id="PF12057">
    <property type="entry name" value="BAG6"/>
    <property type="match status" value="1"/>
</dbReference>
<feature type="compositionally biased region" description="Low complexity" evidence="23">
    <location>
        <begin position="623"/>
        <end position="646"/>
    </location>
</feature>
<dbReference type="SUPFAM" id="SSF54236">
    <property type="entry name" value="Ubiquitin-like"/>
    <property type="match status" value="1"/>
</dbReference>
<reference evidence="25 26" key="1">
    <citation type="journal article" date="2018" name="Nat. Ecol. Evol.">
        <title>Genomic signatures of mitonuclear coevolution across populations of Tigriopus californicus.</title>
        <authorList>
            <person name="Barreto F.S."/>
            <person name="Watson E.T."/>
            <person name="Lima T.G."/>
            <person name="Willett C.S."/>
            <person name="Edmands S."/>
            <person name="Li W."/>
            <person name="Burton R.S."/>
        </authorList>
    </citation>
    <scope>NUCLEOTIDE SEQUENCE [LARGE SCALE GENOMIC DNA]</scope>
    <source>
        <strain evidence="25 26">San Diego</strain>
    </source>
</reference>
<keyword evidence="9" id="KW-0597">Phosphoprotein</keyword>
<evidence type="ECO:0000256" key="11">
    <source>
        <dbReference type="ARBA" id="ARBA00022737"/>
    </source>
</evidence>
<feature type="compositionally biased region" description="Polar residues" evidence="23">
    <location>
        <begin position="469"/>
        <end position="480"/>
    </location>
</feature>
<dbReference type="Gene3D" id="3.10.20.90">
    <property type="entry name" value="Phosphatidylinositol 3-kinase Catalytic Subunit, Chain A, domain 1"/>
    <property type="match status" value="1"/>
</dbReference>
<comment type="caution">
    <text evidence="25">The sequence shown here is derived from an EMBL/GenBank/DDBJ whole genome shotgun (WGS) entry which is preliminary data.</text>
</comment>
<keyword evidence="6" id="KW-0813">Transport</keyword>
<evidence type="ECO:0000256" key="8">
    <source>
        <dbReference type="ARBA" id="ARBA00022525"/>
    </source>
</evidence>
<dbReference type="SMART" id="SM00213">
    <property type="entry name" value="UBQ"/>
    <property type="match status" value="1"/>
</dbReference>
<dbReference type="GO" id="GO:0051787">
    <property type="term" value="F:misfolded protein binding"/>
    <property type="evidence" value="ECO:0007669"/>
    <property type="project" value="TreeGrafter"/>
</dbReference>
<feature type="region of interest" description="Disordered" evidence="23">
    <location>
        <begin position="73"/>
        <end position="100"/>
    </location>
</feature>
<evidence type="ECO:0000256" key="19">
    <source>
        <dbReference type="ARBA" id="ARBA00029739"/>
    </source>
</evidence>
<evidence type="ECO:0000256" key="16">
    <source>
        <dbReference type="ARBA" id="ARBA00022990"/>
    </source>
</evidence>
<dbReference type="OrthoDB" id="1885901at2759"/>
<keyword evidence="10" id="KW-0053">Apoptosis</keyword>
<feature type="compositionally biased region" description="Basic and acidic residues" evidence="23">
    <location>
        <begin position="1102"/>
        <end position="1112"/>
    </location>
</feature>
<dbReference type="EMBL" id="VCGU01000458">
    <property type="protein sequence ID" value="TRY63780.1"/>
    <property type="molecule type" value="Genomic_DNA"/>
</dbReference>
<feature type="compositionally biased region" description="Low complexity" evidence="23">
    <location>
        <begin position="481"/>
        <end position="518"/>
    </location>
</feature>
<feature type="compositionally biased region" description="Polar residues" evidence="23">
    <location>
        <begin position="739"/>
        <end position="758"/>
    </location>
</feature>
<sequence length="1328" mass="142793">MAYQVRVKTLEGRDHTFSDLDETMTILAFKESIRDTVAIPANRQRLIYCGRVLQDAVTLKDAEVNGKVVHLVQRPPPTDANGSDPLANGPPRNTTPATGTRHAIHLHGPQLSPFVRPLMPMGHGASMAQASPRVRLHLVKEMLRRAKLVVDRLNNPQASESDAASRRSSPARESDESPRNIRSGFPSMSFEDLASGSDHEDGAQGGPSLNGASASVHITAASPEGESVPVGHLPPGMAEAIGGLVHRAMASHMQPPPGVEAVPHGQAVAMSFRLDESGQMVPADANSAQLLSRINGQAAVGPRGNATPGNSNDNVDRRRPRSTNPATTPDAMDTATQSDADTGSAAGASGANGTTNDAPGPNQGPPGSLEPASLSDMADAMSEYQAVHQQLQTHWDRLNELLRDNNGTLDEESHHQFYQVTHAMHYLSHALHALSDMNLHNSRLTQRIVRARPIVIQTSTTATVPTVVQVSESPARRSNGTAPASTSTTRSSTSTSTTATATTSSSAASASTASATPRIPGNFAFRPDNPMPFMSQGDPSAMVSAAINAAVNESASQLGAGIALGVTPIVVGIEMGPEIVVSSSAGPAISGEANLGLGGPQPRGAGFPTQNIIQGLLQGAMSSGANAASTPSGTTAGSSTSATNGPNANNAQDSQARGNTTTNPTTSTRTRSSPHYHYTPRIQGGIRYGSIAFDPFLPCNSHHIQSSSSRRRIRHPAGLTPQRPRSASVPPRRPENNQRTRSSSHQRATTNSSPQMNRRGTGMTLSPERLQQMAVGAVAAQNYLTHQREHQRHMFRHYTQHGAAVASAPATPPRPSAPPAEPSLQRLQQDMLNSLASGEGTVDETNALMLIQGVYGQVMGGMFGQETSTIGEYLNNLPDYNYVEGESLISDLSMTIAREITFSDLIQFVMGTPNASLNRVQGPLRQFLTRVLSQRLPGRQSQSNGDTPTNLSPSEVREATLRFCDEIFPEFEEMTQDVNVREDVNFPETLHEFFSQSMVPMINFILTSSGEEFSQNVTERITHLGEELFTLCRQCFTDDLASVERLIDARIGSLSRNVGPILQQWSMSTSMGHIRNFLARVNLPDSEVVHYVVSPSQVETRVAARNERRQQEHSQAPANDLDSDGNDEDQFVTPRSSGSPVSMDVDEPVAGSSTSSSPKKDEDVEIQFAVPEPIDESQLRFPSSLLSTPGMGPDMLIGSEPWHRAVPQDWVPVIARDGQQTRNLPQQQQPFSDAYLSTQPAKRRKLASHEKMEGSVSTVVGSTVRNAIQNAGVQPTSSIETVIREVSNHHDVTQAVTEETQRALRRSLRSNPDFSKERFPNAERLLKK</sequence>
<dbReference type="OMA" id="NRITVAM"/>
<feature type="compositionally biased region" description="Low complexity" evidence="23">
    <location>
        <begin position="158"/>
        <end position="168"/>
    </location>
</feature>
<comment type="function">
    <text evidence="21">Involved in DNA damage-induced apoptosis: following DNA damage, accumulates in the nucleus and forms a complex with p300/EP300, enhancing p300/EP300-mediated p53/TP53 acetylation leading to increase p53/TP53 transcriptional activity. When nuclear, may also act as a component of some chromatin regulator complex that regulates histone 3 'Lys-4' dimethylation (H3K4me2).</text>
</comment>
<dbReference type="GO" id="GO:0071818">
    <property type="term" value="C:BAT3 complex"/>
    <property type="evidence" value="ECO:0007669"/>
    <property type="project" value="TreeGrafter"/>
</dbReference>
<keyword evidence="15" id="KW-0744">Spermatogenesis</keyword>